<comment type="caution">
    <text evidence="2">The sequence shown here is derived from an EMBL/GenBank/DDBJ whole genome shotgun (WGS) entry which is preliminary data.</text>
</comment>
<dbReference type="AlphaFoldDB" id="A0AAE0IDH7"/>
<dbReference type="EMBL" id="JAUEPO010000004">
    <property type="protein sequence ID" value="KAK3323173.1"/>
    <property type="molecule type" value="Genomic_DNA"/>
</dbReference>
<reference evidence="2" key="1">
    <citation type="journal article" date="2023" name="Mol. Phylogenet. Evol.">
        <title>Genome-scale phylogeny and comparative genomics of the fungal order Sordariales.</title>
        <authorList>
            <person name="Hensen N."/>
            <person name="Bonometti L."/>
            <person name="Westerberg I."/>
            <person name="Brannstrom I.O."/>
            <person name="Guillou S."/>
            <person name="Cros-Aarteil S."/>
            <person name="Calhoun S."/>
            <person name="Haridas S."/>
            <person name="Kuo A."/>
            <person name="Mondo S."/>
            <person name="Pangilinan J."/>
            <person name="Riley R."/>
            <person name="LaButti K."/>
            <person name="Andreopoulos B."/>
            <person name="Lipzen A."/>
            <person name="Chen C."/>
            <person name="Yan M."/>
            <person name="Daum C."/>
            <person name="Ng V."/>
            <person name="Clum A."/>
            <person name="Steindorff A."/>
            <person name="Ohm R.A."/>
            <person name="Martin F."/>
            <person name="Silar P."/>
            <person name="Natvig D.O."/>
            <person name="Lalanne C."/>
            <person name="Gautier V."/>
            <person name="Ament-Velasquez S.L."/>
            <person name="Kruys A."/>
            <person name="Hutchinson M.I."/>
            <person name="Powell A.J."/>
            <person name="Barry K."/>
            <person name="Miller A.N."/>
            <person name="Grigoriev I.V."/>
            <person name="Debuchy R."/>
            <person name="Gladieux P."/>
            <person name="Hiltunen Thoren M."/>
            <person name="Johannesson H."/>
        </authorList>
    </citation>
    <scope>NUCLEOTIDE SEQUENCE</scope>
    <source>
        <strain evidence="2">SMH4131-1</strain>
    </source>
</reference>
<gene>
    <name evidence="2" type="ORF">B0T19DRAFT_199068</name>
</gene>
<evidence type="ECO:0000313" key="3">
    <source>
        <dbReference type="Proteomes" id="UP001286456"/>
    </source>
</evidence>
<sequence>MKAISFLWPMALAATSVLAAPQITITHTPVPRAASPPMVGALQQPWPDVRRDTSTLSLSPSWSLSTSLPTNTLPTNTLPTNTLPTNTLPTNTLPTATLPTSVLFPTSSFPFGRGKVPFAHDARVVAGATRGPPPPITAKATTTISYTSVVDFSTTTSKKKVF</sequence>
<keyword evidence="3" id="KW-1185">Reference proteome</keyword>
<feature type="signal peptide" evidence="1">
    <location>
        <begin position="1"/>
        <end position="19"/>
    </location>
</feature>
<name>A0AAE0IDH7_9PEZI</name>
<protein>
    <submittedName>
        <fullName evidence="2">Uncharacterized protein</fullName>
    </submittedName>
</protein>
<organism evidence="2 3">
    <name type="scientific">Cercophora scortea</name>
    <dbReference type="NCBI Taxonomy" id="314031"/>
    <lineage>
        <taxon>Eukaryota</taxon>
        <taxon>Fungi</taxon>
        <taxon>Dikarya</taxon>
        <taxon>Ascomycota</taxon>
        <taxon>Pezizomycotina</taxon>
        <taxon>Sordariomycetes</taxon>
        <taxon>Sordariomycetidae</taxon>
        <taxon>Sordariales</taxon>
        <taxon>Lasiosphaeriaceae</taxon>
        <taxon>Cercophora</taxon>
    </lineage>
</organism>
<feature type="chain" id="PRO_5041955620" evidence="1">
    <location>
        <begin position="20"/>
        <end position="162"/>
    </location>
</feature>
<evidence type="ECO:0000256" key="1">
    <source>
        <dbReference type="SAM" id="SignalP"/>
    </source>
</evidence>
<keyword evidence="1" id="KW-0732">Signal</keyword>
<dbReference type="Proteomes" id="UP001286456">
    <property type="component" value="Unassembled WGS sequence"/>
</dbReference>
<evidence type="ECO:0000313" key="2">
    <source>
        <dbReference type="EMBL" id="KAK3323173.1"/>
    </source>
</evidence>
<proteinExistence type="predicted"/>
<reference evidence="2" key="2">
    <citation type="submission" date="2023-06" db="EMBL/GenBank/DDBJ databases">
        <authorList>
            <consortium name="Lawrence Berkeley National Laboratory"/>
            <person name="Haridas S."/>
            <person name="Hensen N."/>
            <person name="Bonometti L."/>
            <person name="Westerberg I."/>
            <person name="Brannstrom I.O."/>
            <person name="Guillou S."/>
            <person name="Cros-Aarteil S."/>
            <person name="Calhoun S."/>
            <person name="Kuo A."/>
            <person name="Mondo S."/>
            <person name="Pangilinan J."/>
            <person name="Riley R."/>
            <person name="Labutti K."/>
            <person name="Andreopoulos B."/>
            <person name="Lipzen A."/>
            <person name="Chen C."/>
            <person name="Yanf M."/>
            <person name="Daum C."/>
            <person name="Ng V."/>
            <person name="Clum A."/>
            <person name="Steindorff A."/>
            <person name="Ohm R."/>
            <person name="Martin F."/>
            <person name="Silar P."/>
            <person name="Natvig D."/>
            <person name="Lalanne C."/>
            <person name="Gautier V."/>
            <person name="Ament-Velasquez S.L."/>
            <person name="Kruys A."/>
            <person name="Hutchinson M.I."/>
            <person name="Powell A.J."/>
            <person name="Barry K."/>
            <person name="Miller A.N."/>
            <person name="Grigoriev I.V."/>
            <person name="Debuchy R."/>
            <person name="Gladieux P."/>
            <person name="Thoren M.H."/>
            <person name="Johannesson H."/>
        </authorList>
    </citation>
    <scope>NUCLEOTIDE SEQUENCE</scope>
    <source>
        <strain evidence="2">SMH4131-1</strain>
    </source>
</reference>
<accession>A0AAE0IDH7</accession>